<dbReference type="EMBL" id="MK962809">
    <property type="protein sequence ID" value="QGX48478.1"/>
    <property type="molecule type" value="Genomic_DNA"/>
</dbReference>
<dbReference type="EMBL" id="MK883610">
    <property type="protein sequence ID" value="QJX16387.1"/>
    <property type="molecule type" value="Genomic_DNA"/>
</dbReference>
<protein>
    <submittedName>
        <fullName evidence="6">E4 control protein orf3</fullName>
    </submittedName>
    <submittedName>
        <fullName evidence="5">Putative E4 protein 3</fullName>
    </submittedName>
</protein>
<dbReference type="Proteomes" id="UP000501259">
    <property type="component" value="Segment"/>
</dbReference>
<dbReference type="Proteomes" id="UP000436924">
    <property type="component" value="Segment"/>
</dbReference>
<evidence type="ECO:0000313" key="8">
    <source>
        <dbReference type="Proteomes" id="UP000434742"/>
    </source>
</evidence>
<evidence type="ECO:0000313" key="6">
    <source>
        <dbReference type="EMBL" id="QJX16387.1"/>
    </source>
</evidence>
<dbReference type="Proteomes" id="UP000432717">
    <property type="component" value="Segment"/>
</dbReference>
<sequence>MKVCLRMTVEGALNKLFELHGASLQEILMDVLRGWQAENYLGVIQDCSLMFEDFEENAFAMFVFLEVRVPALVEAVIGNLENRIFFDLAVIFYQRSGGERCDLRDLHFGWLYNRLE</sequence>
<dbReference type="InterPro" id="IPR038368">
    <property type="entry name" value="Mastadenovirus_E4/Orf3_sf"/>
</dbReference>
<dbReference type="InterPro" id="IPR009699">
    <property type="entry name" value="Mastadenovirus_E4/Orf3"/>
</dbReference>
<evidence type="ECO:0000313" key="3">
    <source>
        <dbReference type="EMBL" id="QGX48447.1"/>
    </source>
</evidence>
<dbReference type="Proteomes" id="UP000440499">
    <property type="component" value="Segment"/>
</dbReference>
<evidence type="ECO:0000313" key="11">
    <source>
        <dbReference type="Proteomes" id="UP000440992"/>
    </source>
</evidence>
<organism evidence="5 8">
    <name type="scientific">Human mastadenovirus F</name>
    <dbReference type="NCBI Taxonomy" id="130309"/>
    <lineage>
        <taxon>Viruses</taxon>
        <taxon>Varidnaviria</taxon>
        <taxon>Bamfordvirae</taxon>
        <taxon>Preplasmiviricota</taxon>
        <taxon>Polisuviricotina</taxon>
        <taxon>Pharingeaviricetes</taxon>
        <taxon>Rowavirales</taxon>
        <taxon>Adenoviridae</taxon>
        <taxon>Mastadenovirus</taxon>
        <taxon>Mastadenovirus faecale</taxon>
    </lineage>
</organism>
<dbReference type="EMBL" id="MK962810">
    <property type="protein sequence ID" value="QGX48509.1"/>
    <property type="molecule type" value="Genomic_DNA"/>
</dbReference>
<name>A0A6B9DHA1_9ADEN</name>
<evidence type="ECO:0000313" key="9">
    <source>
        <dbReference type="Proteomes" id="UP000436924"/>
    </source>
</evidence>
<dbReference type="Proteomes" id="UP000440992">
    <property type="component" value="Segment"/>
</dbReference>
<evidence type="ECO:0000313" key="2">
    <source>
        <dbReference type="EMBL" id="QGX48416.1"/>
    </source>
</evidence>
<accession>A0A6B9DHA1</accession>
<proteinExistence type="predicted"/>
<dbReference type="EMBL" id="MK962808">
    <property type="protein sequence ID" value="QGX48447.1"/>
    <property type="molecule type" value="Genomic_DNA"/>
</dbReference>
<reference evidence="6 12" key="2">
    <citation type="submission" date="2019-05" db="EMBL/GenBank/DDBJ databases">
        <authorList>
            <person name="Zhang W."/>
        </authorList>
    </citation>
    <scope>NUCLEOTIDE SEQUENCE [LARGE SCALE GENOMIC DNA]</scope>
    <source>
        <strain evidence="6">Human/China/Shanghai/FX1-152772/2015/41</strain>
    </source>
</reference>
<evidence type="ECO:0000313" key="4">
    <source>
        <dbReference type="EMBL" id="QGX48478.1"/>
    </source>
</evidence>
<dbReference type="EMBL" id="MK962806">
    <property type="protein sequence ID" value="QGX48385.1"/>
    <property type="molecule type" value="Genomic_DNA"/>
</dbReference>
<gene>
    <name evidence="6" type="primary">E4</name>
</gene>
<evidence type="ECO:0000313" key="5">
    <source>
        <dbReference type="EMBL" id="QGX48509.1"/>
    </source>
</evidence>
<evidence type="ECO:0000313" key="12">
    <source>
        <dbReference type="Proteomes" id="UP000501259"/>
    </source>
</evidence>
<evidence type="ECO:0000313" key="7">
    <source>
        <dbReference type="Proteomes" id="UP000432717"/>
    </source>
</evidence>
<dbReference type="Pfam" id="PF06931">
    <property type="entry name" value="Adeno_E4_ORF3"/>
    <property type="match status" value="1"/>
</dbReference>
<dbReference type="Proteomes" id="UP000434742">
    <property type="component" value="Segment"/>
</dbReference>
<evidence type="ECO:0000313" key="10">
    <source>
        <dbReference type="Proteomes" id="UP000440499"/>
    </source>
</evidence>
<dbReference type="EMBL" id="MK962807">
    <property type="protein sequence ID" value="QGX48416.1"/>
    <property type="molecule type" value="Genomic_DNA"/>
</dbReference>
<dbReference type="Gene3D" id="3.30.70.2870">
    <property type="entry name" value="Mastadenovirus E4 ORF3"/>
    <property type="match status" value="1"/>
</dbReference>
<evidence type="ECO:0000313" key="1">
    <source>
        <dbReference type="EMBL" id="QGX48385.1"/>
    </source>
</evidence>
<reference evidence="7 8" key="1">
    <citation type="submission" date="2019-05" db="EMBL/GenBank/DDBJ databases">
        <title>Whole genome characterization of Human adenovirus F from children under 5 years with acute gastroenteritis illness in South Africa.</title>
        <authorList>
            <person name="Chidamba L."/>
            <person name="Netshikweta R."/>
            <person name="Nadan S."/>
            <person name="Taylor M."/>
            <person name="Page N."/>
        </authorList>
    </citation>
    <scope>NUCLEOTIDE SEQUENCE [LARGE SCALE GENOMIC DNA]</scope>
    <source>
        <strain evidence="5 8">SA12680</strain>
        <strain evidence="3 7">SA13020</strain>
        <strain evidence="1 9">SA13026</strain>
        <strain evidence="2 10">SA6749</strain>
        <strain evidence="4 11">SA7335</strain>
    </source>
</reference>